<dbReference type="GO" id="GO:0008270">
    <property type="term" value="F:zinc ion binding"/>
    <property type="evidence" value="ECO:0007669"/>
    <property type="project" value="UniProtKB-KW"/>
</dbReference>
<keyword evidence="1" id="KW-0479">Metal-binding</keyword>
<dbReference type="Proteomes" id="UP000281553">
    <property type="component" value="Unassembled WGS sequence"/>
</dbReference>
<proteinExistence type="predicted"/>
<dbReference type="EMBL" id="UYRU01049765">
    <property type="protein sequence ID" value="VDN10706.1"/>
    <property type="molecule type" value="Genomic_DNA"/>
</dbReference>
<dbReference type="Gene3D" id="1.20.5.4770">
    <property type="match status" value="1"/>
</dbReference>
<organism evidence="8 9">
    <name type="scientific">Dibothriocephalus latus</name>
    <name type="common">Fish tapeworm</name>
    <name type="synonym">Diphyllobothrium latum</name>
    <dbReference type="NCBI Taxonomy" id="60516"/>
    <lineage>
        <taxon>Eukaryota</taxon>
        <taxon>Metazoa</taxon>
        <taxon>Spiralia</taxon>
        <taxon>Lophotrochozoa</taxon>
        <taxon>Platyhelminthes</taxon>
        <taxon>Cestoda</taxon>
        <taxon>Eucestoda</taxon>
        <taxon>Diphyllobothriidea</taxon>
        <taxon>Diphyllobothriidae</taxon>
        <taxon>Dibothriocephalus</taxon>
    </lineage>
</organism>
<sequence>MEENDQAQAVPRLCRKGCGFYGSPNFDGFCSKCHRDMQATAEHVQTAVSLSSSSGKGLVEDKPETTDSQGLLKTPDEHNSLATNETSVESSPCESPSAVPSVTDPLVLVPKQPTAASSEANAAVASPSDDPAKPCSASPAASEAAPKKRLRCLMCNKRVGLTGFGCRCGGLFCTLHRYSDTHDCSFNYRESGQADIRKANPQVVCSKITKI</sequence>
<dbReference type="InterPro" id="IPR050652">
    <property type="entry name" value="AN1_A20_ZnFinger"/>
</dbReference>
<keyword evidence="9" id="KW-1185">Reference proteome</keyword>
<dbReference type="GO" id="GO:0003677">
    <property type="term" value="F:DNA binding"/>
    <property type="evidence" value="ECO:0007669"/>
    <property type="project" value="InterPro"/>
</dbReference>
<keyword evidence="2 4" id="KW-0863">Zinc-finger</keyword>
<dbReference type="OrthoDB" id="428577at2759"/>
<dbReference type="SUPFAM" id="SSF118310">
    <property type="entry name" value="AN1-like Zinc finger"/>
    <property type="match status" value="1"/>
</dbReference>
<feature type="domain" description="AN1-type" evidence="7">
    <location>
        <begin position="146"/>
        <end position="192"/>
    </location>
</feature>
<dbReference type="FunFam" id="4.10.1110.10:FF:000001">
    <property type="entry name" value="Zinc finger AN1-type containing 6"/>
    <property type="match status" value="1"/>
</dbReference>
<dbReference type="InterPro" id="IPR002653">
    <property type="entry name" value="Znf_A20"/>
</dbReference>
<evidence type="ECO:0000259" key="7">
    <source>
        <dbReference type="PROSITE" id="PS51039"/>
    </source>
</evidence>
<dbReference type="PROSITE" id="PS51039">
    <property type="entry name" value="ZF_AN1"/>
    <property type="match status" value="1"/>
</dbReference>
<dbReference type="Pfam" id="PF01754">
    <property type="entry name" value="zf-A20"/>
    <property type="match status" value="1"/>
</dbReference>
<evidence type="ECO:0000256" key="4">
    <source>
        <dbReference type="PROSITE-ProRule" id="PRU00449"/>
    </source>
</evidence>
<dbReference type="AlphaFoldDB" id="A0A3P7NYQ0"/>
<evidence type="ECO:0000256" key="1">
    <source>
        <dbReference type="ARBA" id="ARBA00022723"/>
    </source>
</evidence>
<feature type="domain" description="A20-type" evidence="6">
    <location>
        <begin position="8"/>
        <end position="42"/>
    </location>
</feature>
<dbReference type="PANTHER" id="PTHR10634">
    <property type="entry name" value="AN1-TYPE ZINC FINGER PROTEIN"/>
    <property type="match status" value="1"/>
</dbReference>
<feature type="region of interest" description="Disordered" evidence="5">
    <location>
        <begin position="118"/>
        <end position="140"/>
    </location>
</feature>
<reference evidence="8 9" key="1">
    <citation type="submission" date="2018-11" db="EMBL/GenBank/DDBJ databases">
        <authorList>
            <consortium name="Pathogen Informatics"/>
        </authorList>
    </citation>
    <scope>NUCLEOTIDE SEQUENCE [LARGE SCALE GENOMIC DNA]</scope>
</reference>
<dbReference type="Gene3D" id="4.10.1110.10">
    <property type="entry name" value="AN1-like Zinc finger"/>
    <property type="match status" value="1"/>
</dbReference>
<evidence type="ECO:0000259" key="6">
    <source>
        <dbReference type="PROSITE" id="PS51036"/>
    </source>
</evidence>
<keyword evidence="3" id="KW-0862">Zinc</keyword>
<feature type="compositionally biased region" description="Polar residues" evidence="5">
    <location>
        <begin position="80"/>
        <end position="100"/>
    </location>
</feature>
<protein>
    <recommendedName>
        <fullName evidence="10">AN1-type domain-containing protein</fullName>
    </recommendedName>
</protein>
<feature type="region of interest" description="Disordered" evidence="5">
    <location>
        <begin position="46"/>
        <end position="102"/>
    </location>
</feature>
<dbReference type="SMART" id="SM00154">
    <property type="entry name" value="ZnF_AN1"/>
    <property type="match status" value="1"/>
</dbReference>
<evidence type="ECO:0000256" key="5">
    <source>
        <dbReference type="SAM" id="MobiDB-lite"/>
    </source>
</evidence>
<evidence type="ECO:0000313" key="9">
    <source>
        <dbReference type="Proteomes" id="UP000281553"/>
    </source>
</evidence>
<dbReference type="InterPro" id="IPR035896">
    <property type="entry name" value="AN1-like_Znf"/>
</dbReference>
<dbReference type="Pfam" id="PF01428">
    <property type="entry name" value="zf-AN1"/>
    <property type="match status" value="1"/>
</dbReference>
<evidence type="ECO:0008006" key="10">
    <source>
        <dbReference type="Google" id="ProtNLM"/>
    </source>
</evidence>
<evidence type="ECO:0000256" key="3">
    <source>
        <dbReference type="ARBA" id="ARBA00022833"/>
    </source>
</evidence>
<dbReference type="SUPFAM" id="SSF57716">
    <property type="entry name" value="Glucocorticoid receptor-like (DNA-binding domain)"/>
    <property type="match status" value="1"/>
</dbReference>
<dbReference type="InterPro" id="IPR000058">
    <property type="entry name" value="Znf_AN1"/>
</dbReference>
<dbReference type="SMART" id="SM00259">
    <property type="entry name" value="ZnF_A20"/>
    <property type="match status" value="1"/>
</dbReference>
<evidence type="ECO:0000256" key="2">
    <source>
        <dbReference type="ARBA" id="ARBA00022771"/>
    </source>
</evidence>
<dbReference type="PROSITE" id="PS51036">
    <property type="entry name" value="ZF_A20"/>
    <property type="match status" value="1"/>
</dbReference>
<evidence type="ECO:0000313" key="8">
    <source>
        <dbReference type="EMBL" id="VDN10706.1"/>
    </source>
</evidence>
<accession>A0A3P7NYQ0</accession>
<name>A0A3P7NYQ0_DIBLA</name>
<dbReference type="PANTHER" id="PTHR10634:SF149">
    <property type="entry name" value="AN1-TYPE DOMAIN-CONTAINING PROTEIN-RELATED"/>
    <property type="match status" value="1"/>
</dbReference>
<gene>
    <name evidence="8" type="ORF">DILT_LOCUS6537</name>
</gene>